<evidence type="ECO:0000313" key="1">
    <source>
        <dbReference type="EMBL" id="HAC9003649.1"/>
    </source>
</evidence>
<gene>
    <name evidence="1" type="ORF">G0J27_18640</name>
</gene>
<reference evidence="1" key="2">
    <citation type="submission" date="2019-01" db="EMBL/GenBank/DDBJ databases">
        <authorList>
            <consortium name="NCBI Pathogen Detection Project"/>
        </authorList>
    </citation>
    <scope>NUCLEOTIDE SEQUENCE</scope>
    <source>
        <strain evidence="1">L00626-14</strain>
    </source>
</reference>
<feature type="non-terminal residue" evidence="1">
    <location>
        <position position="97"/>
    </location>
</feature>
<organism evidence="1">
    <name type="scientific">Salmonella typhimurium</name>
    <dbReference type="NCBI Taxonomy" id="90371"/>
    <lineage>
        <taxon>Bacteria</taxon>
        <taxon>Pseudomonadati</taxon>
        <taxon>Pseudomonadota</taxon>
        <taxon>Gammaproteobacteria</taxon>
        <taxon>Enterobacterales</taxon>
        <taxon>Enterobacteriaceae</taxon>
        <taxon>Salmonella</taxon>
    </lineage>
</organism>
<proteinExistence type="predicted"/>
<sequence>MKRAPFLCKQSPDRTLEVVILAGSLAWETSRVWRKDPDREDDVPPMVLGPNELADLSNLTIIRPDTLYVRVLRTGDISEEDLLKIAVKLAHAGVQMA</sequence>
<reference evidence="1" key="1">
    <citation type="journal article" date="2018" name="Genome Biol.">
        <title>SKESA: strategic k-mer extension for scrupulous assemblies.</title>
        <authorList>
            <person name="Souvorov A."/>
            <person name="Agarwala R."/>
            <person name="Lipman D.J."/>
        </authorList>
    </citation>
    <scope>NUCLEOTIDE SEQUENCE</scope>
    <source>
        <strain evidence="1">L00626-14</strain>
    </source>
</reference>
<accession>A0A705WX97</accession>
<name>A0A705WX97_SALTM</name>
<protein>
    <submittedName>
        <fullName evidence="1">Uncharacterized protein</fullName>
    </submittedName>
</protein>
<comment type="caution">
    <text evidence="1">The sequence shown here is derived from an EMBL/GenBank/DDBJ whole genome shotgun (WGS) entry which is preliminary data.</text>
</comment>
<dbReference type="AlphaFoldDB" id="A0A705WX97"/>
<dbReference type="EMBL" id="DAANAH010000147">
    <property type="protein sequence ID" value="HAC9003649.1"/>
    <property type="molecule type" value="Genomic_DNA"/>
</dbReference>